<feature type="domain" description="N-acetyltransferase" evidence="1">
    <location>
        <begin position="15"/>
        <end position="180"/>
    </location>
</feature>
<dbReference type="SUPFAM" id="SSF55729">
    <property type="entry name" value="Acyl-CoA N-acyltransferases (Nat)"/>
    <property type="match status" value="1"/>
</dbReference>
<dbReference type="Gene3D" id="3.40.630.30">
    <property type="match status" value="1"/>
</dbReference>
<gene>
    <name evidence="2" type="ORF">bsdE14_15760</name>
</gene>
<keyword evidence="3" id="KW-1185">Reference proteome</keyword>
<protein>
    <submittedName>
        <fullName evidence="2">N-acetyltransferase</fullName>
    </submittedName>
</protein>
<organism evidence="2 3">
    <name type="scientific">Clostridium omnivorum</name>
    <dbReference type="NCBI Taxonomy" id="1604902"/>
    <lineage>
        <taxon>Bacteria</taxon>
        <taxon>Bacillati</taxon>
        <taxon>Bacillota</taxon>
        <taxon>Clostridia</taxon>
        <taxon>Eubacteriales</taxon>
        <taxon>Clostridiaceae</taxon>
        <taxon>Clostridium</taxon>
    </lineage>
</organism>
<dbReference type="Proteomes" id="UP001208567">
    <property type="component" value="Unassembled WGS sequence"/>
</dbReference>
<accession>A0ABQ5N4U0</accession>
<evidence type="ECO:0000313" key="3">
    <source>
        <dbReference type="Proteomes" id="UP001208567"/>
    </source>
</evidence>
<dbReference type="InterPro" id="IPR000182">
    <property type="entry name" value="GNAT_dom"/>
</dbReference>
<proteinExistence type="predicted"/>
<dbReference type="InterPro" id="IPR016181">
    <property type="entry name" value="Acyl_CoA_acyltransferase"/>
</dbReference>
<dbReference type="PROSITE" id="PS51186">
    <property type="entry name" value="GNAT"/>
    <property type="match status" value="1"/>
</dbReference>
<dbReference type="EMBL" id="BRXR01000001">
    <property type="protein sequence ID" value="GLC30166.1"/>
    <property type="molecule type" value="Genomic_DNA"/>
</dbReference>
<name>A0ABQ5N4U0_9CLOT</name>
<dbReference type="PANTHER" id="PTHR43792:SF1">
    <property type="entry name" value="N-ACETYLTRANSFERASE DOMAIN-CONTAINING PROTEIN"/>
    <property type="match status" value="1"/>
</dbReference>
<evidence type="ECO:0000313" key="2">
    <source>
        <dbReference type="EMBL" id="GLC30166.1"/>
    </source>
</evidence>
<dbReference type="CDD" id="cd04301">
    <property type="entry name" value="NAT_SF"/>
    <property type="match status" value="1"/>
</dbReference>
<dbReference type="InterPro" id="IPR051531">
    <property type="entry name" value="N-acetyltransferase"/>
</dbReference>
<sequence length="182" mass="21420">MFTFNPFPIIETKNLLLRRITHDDTYDIFQLRKDPRMSEYTDSRLDENQEETKAYINKMNKGIDEGKSIIWAIEHRQSKKVIGSICIWNINLEQKSAELGYGITPDYQNKGLMKEALLSVVDYGFNAMNLSALEAYTEEKNIKSIKLLERCKFIEVNRVDDEGYYSDRIYHMIVYRLEKING</sequence>
<reference evidence="2 3" key="1">
    <citation type="journal article" date="2024" name="Int. J. Syst. Evol. Microbiol.">
        <title>Clostridium omnivorum sp. nov., isolated from anoxic soil under the treatment of reductive soil disinfestation.</title>
        <authorList>
            <person name="Ueki A."/>
            <person name="Tonouchi A."/>
            <person name="Kaku N."/>
            <person name="Honma S."/>
            <person name="Ueki K."/>
        </authorList>
    </citation>
    <scope>NUCLEOTIDE SEQUENCE [LARGE SCALE GENOMIC DNA]</scope>
    <source>
        <strain evidence="2 3">E14</strain>
    </source>
</reference>
<comment type="caution">
    <text evidence="2">The sequence shown here is derived from an EMBL/GenBank/DDBJ whole genome shotgun (WGS) entry which is preliminary data.</text>
</comment>
<dbReference type="PANTHER" id="PTHR43792">
    <property type="entry name" value="GNAT FAMILY, PUTATIVE (AFU_ORTHOLOGUE AFUA_3G00765)-RELATED-RELATED"/>
    <property type="match status" value="1"/>
</dbReference>
<dbReference type="RefSeq" id="WP_264849428.1">
    <property type="nucleotide sequence ID" value="NZ_BRXR01000001.1"/>
</dbReference>
<dbReference type="Pfam" id="PF13302">
    <property type="entry name" value="Acetyltransf_3"/>
    <property type="match status" value="1"/>
</dbReference>
<evidence type="ECO:0000259" key="1">
    <source>
        <dbReference type="PROSITE" id="PS51186"/>
    </source>
</evidence>